<organism evidence="1">
    <name type="scientific">Eimeria tenella</name>
    <name type="common">Coccidian parasite</name>
    <dbReference type="NCBI Taxonomy" id="5802"/>
    <lineage>
        <taxon>Eukaryota</taxon>
        <taxon>Sar</taxon>
        <taxon>Alveolata</taxon>
        <taxon>Apicomplexa</taxon>
        <taxon>Conoidasida</taxon>
        <taxon>Coccidia</taxon>
        <taxon>Eucoccidiorida</taxon>
        <taxon>Eimeriorina</taxon>
        <taxon>Eimeriidae</taxon>
        <taxon>Eimeria</taxon>
    </lineage>
</organism>
<geneLocation type="apicoplast" evidence="1"/>
<proteinExistence type="predicted"/>
<sequence length="49" mass="5822">MKVKLSIKRLCKNGFLINRQKRKYIYGVKFLNITTDKNNKNLNIVIIII</sequence>
<keyword evidence="1" id="KW-0933">Apicoplast</keyword>
<keyword evidence="1" id="KW-0689">Ribosomal protein</keyword>
<dbReference type="GeneID" id="1263688"/>
<keyword evidence="1" id="KW-0687">Ribonucleoprotein</keyword>
<dbReference type="GO" id="GO:0005840">
    <property type="term" value="C:ribosome"/>
    <property type="evidence" value="ECO:0007669"/>
    <property type="project" value="UniProtKB-KW"/>
</dbReference>
<dbReference type="AlphaFoldDB" id="Q7YN70"/>
<name>Q7YN70_EIMTE</name>
<reference evidence="1" key="1">
    <citation type="journal article" date="2003" name="Gene">
        <title>Apicoplast genome of the coccidian Eimeria tenella.</title>
        <authorList>
            <person name="Cai X."/>
            <person name="Fuller A.L."/>
            <person name="McDougald L.R."/>
            <person name="Zhu G."/>
        </authorList>
    </citation>
    <scope>NUCLEOTIDE SEQUENCE</scope>
</reference>
<dbReference type="EMBL" id="AY217738">
    <property type="protein sequence ID" value="AAO40233.1"/>
    <property type="molecule type" value="Genomic_DNA"/>
</dbReference>
<protein>
    <submittedName>
        <fullName evidence="1">Ribosomal protein L36</fullName>
    </submittedName>
</protein>
<keyword evidence="1" id="KW-0934">Plastid</keyword>
<dbReference type="RefSeq" id="NP_852632.1">
    <property type="nucleotide sequence ID" value="NC_004823.1"/>
</dbReference>
<evidence type="ECO:0000313" key="1">
    <source>
        <dbReference type="EMBL" id="AAO40233.1"/>
    </source>
</evidence>
<dbReference type="SMR" id="Q7YN70"/>
<accession>Q7YN70</accession>